<reference evidence="16" key="1">
    <citation type="submission" date="2020-05" db="EMBL/GenBank/DDBJ databases">
        <title>Mycena genomes resolve the evolution of fungal bioluminescence.</title>
        <authorList>
            <person name="Tsai I.J."/>
        </authorList>
    </citation>
    <scope>NUCLEOTIDE SEQUENCE</scope>
    <source>
        <strain evidence="16">160909Yilan</strain>
    </source>
</reference>
<dbReference type="InterPro" id="IPR013725">
    <property type="entry name" value="DNA_replication_fac_RFC1_C"/>
</dbReference>
<dbReference type="SMART" id="SM00292">
    <property type="entry name" value="BRCT"/>
    <property type="match status" value="1"/>
</dbReference>
<dbReference type="Gene3D" id="3.40.50.300">
    <property type="entry name" value="P-loop containing nucleotide triphosphate hydrolases"/>
    <property type="match status" value="1"/>
</dbReference>
<dbReference type="InterPro" id="IPR003593">
    <property type="entry name" value="AAA+_ATPase"/>
</dbReference>
<dbReference type="PROSITE" id="PS50172">
    <property type="entry name" value="BRCT"/>
    <property type="match status" value="1"/>
</dbReference>
<feature type="region of interest" description="Disordered" evidence="13">
    <location>
        <begin position="519"/>
        <end position="747"/>
    </location>
</feature>
<comment type="caution">
    <text evidence="16">The sequence shown here is derived from an EMBL/GenBank/DDBJ whole genome shotgun (WGS) entry which is preliminary data.</text>
</comment>
<dbReference type="FunFam" id="3.40.50.10190:FF:000001">
    <property type="entry name" value="Replication factor C subunit 1"/>
    <property type="match status" value="1"/>
</dbReference>
<evidence type="ECO:0000256" key="12">
    <source>
        <dbReference type="SAM" id="Coils"/>
    </source>
</evidence>
<keyword evidence="17" id="KW-1185">Reference proteome</keyword>
<feature type="transmembrane region" description="Helical" evidence="14">
    <location>
        <begin position="1437"/>
        <end position="1456"/>
    </location>
</feature>
<dbReference type="GO" id="GO:0005524">
    <property type="term" value="F:ATP binding"/>
    <property type="evidence" value="ECO:0007669"/>
    <property type="project" value="UniProtKB-KW"/>
</dbReference>
<dbReference type="InterPro" id="IPR001357">
    <property type="entry name" value="BRCT_dom"/>
</dbReference>
<evidence type="ECO:0000259" key="15">
    <source>
        <dbReference type="PROSITE" id="PS50172"/>
    </source>
</evidence>
<evidence type="ECO:0000256" key="5">
    <source>
        <dbReference type="ARBA" id="ARBA00022553"/>
    </source>
</evidence>
<comment type="similarity">
    <text evidence="2">Belongs to the activator 1 large subunit family.</text>
</comment>
<keyword evidence="5" id="KW-0597">Phosphoprotein</keyword>
<dbReference type="InterPro" id="IPR003959">
    <property type="entry name" value="ATPase_AAA_core"/>
</dbReference>
<keyword evidence="6" id="KW-0808">Transferase</keyword>
<dbReference type="SUPFAM" id="SSF52113">
    <property type="entry name" value="BRCT domain"/>
    <property type="match status" value="1"/>
</dbReference>
<dbReference type="GO" id="GO:0005634">
    <property type="term" value="C:nucleus"/>
    <property type="evidence" value="ECO:0007669"/>
    <property type="project" value="UniProtKB-SubCell"/>
</dbReference>
<feature type="coiled-coil region" evidence="12">
    <location>
        <begin position="840"/>
        <end position="867"/>
    </location>
</feature>
<evidence type="ECO:0000256" key="2">
    <source>
        <dbReference type="ARBA" id="ARBA00006116"/>
    </source>
</evidence>
<accession>A0A8H6Y997</accession>
<protein>
    <recommendedName>
        <fullName evidence="4">Replication factor C subunit 1</fullName>
    </recommendedName>
</protein>
<feature type="transmembrane region" description="Helical" evidence="14">
    <location>
        <begin position="39"/>
        <end position="57"/>
    </location>
</feature>
<keyword evidence="14" id="KW-0472">Membrane</keyword>
<dbReference type="SUPFAM" id="SSF53448">
    <property type="entry name" value="Nucleotide-diphospho-sugar transferases"/>
    <property type="match status" value="1"/>
</dbReference>
<evidence type="ECO:0000256" key="6">
    <source>
        <dbReference type="ARBA" id="ARBA00022679"/>
    </source>
</evidence>
<evidence type="ECO:0000313" key="16">
    <source>
        <dbReference type="EMBL" id="KAF7354779.1"/>
    </source>
</evidence>
<evidence type="ECO:0000256" key="11">
    <source>
        <dbReference type="ARBA" id="ARBA00023242"/>
    </source>
</evidence>
<keyword evidence="12" id="KW-0175">Coiled coil</keyword>
<evidence type="ECO:0000256" key="14">
    <source>
        <dbReference type="SAM" id="Phobius"/>
    </source>
</evidence>
<evidence type="ECO:0000313" key="17">
    <source>
        <dbReference type="Proteomes" id="UP000623467"/>
    </source>
</evidence>
<dbReference type="FunFam" id="3.90.550.10:FF:000051">
    <property type="entry name" value="Alpha-1,2-mannosyltransferase (Ktr4)"/>
    <property type="match status" value="1"/>
</dbReference>
<dbReference type="Pfam" id="PF00533">
    <property type="entry name" value="BRCT"/>
    <property type="match status" value="1"/>
</dbReference>
<dbReference type="Gene3D" id="3.90.550.10">
    <property type="entry name" value="Spore Coat Polysaccharide Biosynthesis Protein SpsA, Chain A"/>
    <property type="match status" value="1"/>
</dbReference>
<organism evidence="16 17">
    <name type="scientific">Mycena sanguinolenta</name>
    <dbReference type="NCBI Taxonomy" id="230812"/>
    <lineage>
        <taxon>Eukaryota</taxon>
        <taxon>Fungi</taxon>
        <taxon>Dikarya</taxon>
        <taxon>Basidiomycota</taxon>
        <taxon>Agaricomycotina</taxon>
        <taxon>Agaricomycetes</taxon>
        <taxon>Agaricomycetidae</taxon>
        <taxon>Agaricales</taxon>
        <taxon>Marasmiineae</taxon>
        <taxon>Mycenaceae</taxon>
        <taxon>Mycena</taxon>
    </lineage>
</organism>
<comment type="similarity">
    <text evidence="3">Belongs to the glycosyltransferase 15 family.</text>
</comment>
<dbReference type="SMART" id="SM00382">
    <property type="entry name" value="AAA"/>
    <property type="match status" value="1"/>
</dbReference>
<dbReference type="CDD" id="cd18140">
    <property type="entry name" value="HLD_clamp_RFC"/>
    <property type="match status" value="1"/>
</dbReference>
<dbReference type="InterPro" id="IPR029044">
    <property type="entry name" value="Nucleotide-diphossugar_trans"/>
</dbReference>
<dbReference type="Pfam" id="PF08519">
    <property type="entry name" value="RFC1"/>
    <property type="match status" value="1"/>
</dbReference>
<dbReference type="InterPro" id="IPR027417">
    <property type="entry name" value="P-loop_NTPase"/>
</dbReference>
<dbReference type="FunFam" id="3.40.50.300:FF:000395">
    <property type="entry name" value="Replication factor C subunit 1"/>
    <property type="match status" value="1"/>
</dbReference>
<dbReference type="Gene3D" id="1.20.272.10">
    <property type="match status" value="1"/>
</dbReference>
<dbReference type="PANTHER" id="PTHR23389:SF6">
    <property type="entry name" value="REPLICATION FACTOR C SUBUNIT 1"/>
    <property type="match status" value="1"/>
</dbReference>
<feature type="compositionally biased region" description="Acidic residues" evidence="13">
    <location>
        <begin position="1389"/>
        <end position="1405"/>
    </location>
</feature>
<keyword evidence="14" id="KW-0812">Transmembrane</keyword>
<dbReference type="GO" id="GO:0016020">
    <property type="term" value="C:membrane"/>
    <property type="evidence" value="ECO:0007669"/>
    <property type="project" value="InterPro"/>
</dbReference>
<dbReference type="GO" id="GO:0003677">
    <property type="term" value="F:DNA binding"/>
    <property type="evidence" value="ECO:0007669"/>
    <property type="project" value="UniProtKB-KW"/>
</dbReference>
<evidence type="ECO:0000256" key="3">
    <source>
        <dbReference type="ARBA" id="ARBA00007677"/>
    </source>
</evidence>
<comment type="subcellular location">
    <subcellularLocation>
        <location evidence="1">Nucleus</location>
    </subcellularLocation>
</comment>
<name>A0A8H6Y997_9AGAR</name>
<keyword evidence="7" id="KW-0235">DNA replication</keyword>
<dbReference type="GO" id="GO:0006271">
    <property type="term" value="P:DNA strand elongation involved in DNA replication"/>
    <property type="evidence" value="ECO:0007669"/>
    <property type="project" value="UniProtKB-ARBA"/>
</dbReference>
<dbReference type="FunFam" id="1.20.272.10:FF:000005">
    <property type="entry name" value="Replication factor C subunit 1"/>
    <property type="match status" value="1"/>
</dbReference>
<dbReference type="InterPro" id="IPR008921">
    <property type="entry name" value="DNA_pol3_clamp-load_cplx_C"/>
</dbReference>
<dbReference type="Pfam" id="PF01793">
    <property type="entry name" value="Glyco_transf_15"/>
    <property type="match status" value="1"/>
</dbReference>
<keyword evidence="14" id="KW-1133">Transmembrane helix</keyword>
<dbReference type="GO" id="GO:0000030">
    <property type="term" value="F:mannosyltransferase activity"/>
    <property type="evidence" value="ECO:0007669"/>
    <property type="project" value="InterPro"/>
</dbReference>
<dbReference type="FunFam" id="1.10.8.60:FF:000021">
    <property type="entry name" value="Replication factor C subunit 1"/>
    <property type="match status" value="1"/>
</dbReference>
<evidence type="ECO:0000256" key="8">
    <source>
        <dbReference type="ARBA" id="ARBA00022741"/>
    </source>
</evidence>
<feature type="domain" description="BRCT" evidence="15">
    <location>
        <begin position="749"/>
        <end position="830"/>
    </location>
</feature>
<keyword evidence="10" id="KW-0238">DNA-binding</keyword>
<dbReference type="PANTHER" id="PTHR23389">
    <property type="entry name" value="CHROMOSOME TRANSMISSION FIDELITY FACTOR 18"/>
    <property type="match status" value="1"/>
</dbReference>
<dbReference type="InterPro" id="IPR047854">
    <property type="entry name" value="RFC_lid"/>
</dbReference>
<dbReference type="InterPro" id="IPR002685">
    <property type="entry name" value="Glyco_trans_15"/>
</dbReference>
<gene>
    <name evidence="16" type="ORF">MSAN_01392100</name>
</gene>
<evidence type="ECO:0000256" key="10">
    <source>
        <dbReference type="ARBA" id="ARBA00023125"/>
    </source>
</evidence>
<sequence length="1458" mass="162283">MNHVQYRAFPPTSSWLGYPHHSFPVTFQIVPKMMTKTRYVVLTLAVLISLHYILSFSHEGYGRATSLDALRGWGSSPHPLEKIWHEPPYKTPVPEEYYLKINATSGESLPPERKANAAIVLLARNGDRDGVVRSLAQFEEKFNSKFRYPYVFLNEQPFSDDFKRAILALTDSKVEFGLIPKENWYQPDWIDEVKATKSRNKMVEDQVIYGGSVPYRNMCRFNSGFFFRHELLDKYKYYWRVEPDVRFFCTLSYDPFLFMQDQNKKYGFTISLPEYPLTIPTLWDAVKEFIDLYPEYVVGMGKDHGNSPVGGKRGSGVNGMDFLSDDGGDSYNNCHFWSNFEIADLDLWRGEAYRKFFDHLESKGGFYYERWGDAPVHSIGAGLFARKEQIVSRPFLDLYLSPTHVFCLCSPLTHSPSSSNSSLIINLPQPTPLFFLPFPTISFPPRAIFSSLLLHLCCFHMLDTDAPQTGYRHEPFQHCPQAPAHGREQCECDINNNFVIQSSPIPVADDKVLIEISDDDMPPVNQASSSKSAPKPTGPRKSAPTPMRVDSDAEPVAPKKRKKASALLSSDEEESTPPKKKPASGGSKPKPRVSKAKDDDSDEDVPAPKKKPASGGNKSKPRVSKVKADDSDDEDVPAPKKNGGRASKPMVLSSDDDEPPKKKPAAASGSKPKPRLSKSKKDDDFVVDSSDEEPAPKKSAAKAKAPAKGKEKEKPKKEEPSKPKFDYAAVQRARAAGPVAPGSKSVPDGEENCLAGLAFVFTGELSSFSRDEAVDIAKRFGGRVVTSPSSKTDYVVLGDNAGPSKLTAIKKHGLKTLNEDQFLNLIATRKGTGELDEKTRKKLQKDKEAIETAAKEMEKREKKAAKTAADPSSQLWTTRYAPQNIREICGNKGQVEKLQQWLQDWSKSAKAGFKKPGKNGMNVFRAVLITGPPGIGKTTSAHLVAKLEGYTPIELNASDARSKKLVENGMNVNNTSLDGYIAGARESDGVKITDRTVLIMDEVDGMSSGDRGGVGALNAMIKKSQVPIICIANDRGAQKLKPLIANTYSLPFQRPAANMIRSRLMSIAFKEKMQIPANVIDQLVAGSQSDIRQVLNMLSTWRLSSTSMNFDEGKALAKMNEKYTIMSPFDITSKMLGPYMFSATSRESLGDKMELYFQDHSFMPLFIQENYLKTQPARLRNYDGPMVQLKTLELMDKAASSISDGDLVDALIHGPEQHWSLMPLHAVCSTVRPASFLYGTGAHYGGPNSLSFPQWLGQNSKQSKLSRQLGDVQIRMRLKVSGDKSEIRRFYIPALYPHIVKPLMDVGASAVEEVIQNMDEYYLTKEDWDTIVELGVDDYKDEHVLKKISTTTKTNLTKKYNASEHPIPFYKASDLGKAPKKLPGGPAPDIEDAFEVDEPADDVSDDDKTSKDEDDISKDKLIKAPKKKAAPKKTKKVMYFVYLLYSTLSSLICIVLRT</sequence>
<dbReference type="GO" id="GO:0016887">
    <property type="term" value="F:ATP hydrolysis activity"/>
    <property type="evidence" value="ECO:0007669"/>
    <property type="project" value="InterPro"/>
</dbReference>
<keyword evidence="8" id="KW-0547">Nucleotide-binding</keyword>
<feature type="region of interest" description="Disordered" evidence="13">
    <location>
        <begin position="1386"/>
        <end position="1430"/>
    </location>
</feature>
<dbReference type="GO" id="GO:0003689">
    <property type="term" value="F:DNA clamp loader activity"/>
    <property type="evidence" value="ECO:0007669"/>
    <property type="project" value="InterPro"/>
</dbReference>
<proteinExistence type="inferred from homology"/>
<evidence type="ECO:0000256" key="7">
    <source>
        <dbReference type="ARBA" id="ARBA00022705"/>
    </source>
</evidence>
<dbReference type="SUPFAM" id="SSF52540">
    <property type="entry name" value="P-loop containing nucleoside triphosphate hydrolases"/>
    <property type="match status" value="1"/>
</dbReference>
<dbReference type="Pfam" id="PF25361">
    <property type="entry name" value="AAA_lid_RFC1"/>
    <property type="match status" value="1"/>
</dbReference>
<dbReference type="Proteomes" id="UP000623467">
    <property type="component" value="Unassembled WGS sequence"/>
</dbReference>
<dbReference type="CDD" id="cd00009">
    <property type="entry name" value="AAA"/>
    <property type="match status" value="1"/>
</dbReference>
<feature type="compositionally biased region" description="Basic and acidic residues" evidence="13">
    <location>
        <begin position="1406"/>
        <end position="1422"/>
    </location>
</feature>
<evidence type="ECO:0000256" key="1">
    <source>
        <dbReference type="ARBA" id="ARBA00004123"/>
    </source>
</evidence>
<dbReference type="Gene3D" id="1.10.8.60">
    <property type="match status" value="1"/>
</dbReference>
<evidence type="ECO:0000256" key="9">
    <source>
        <dbReference type="ARBA" id="ARBA00022840"/>
    </source>
</evidence>
<evidence type="ECO:0000256" key="4">
    <source>
        <dbReference type="ARBA" id="ARBA00020401"/>
    </source>
</evidence>
<dbReference type="EMBL" id="JACAZH010000011">
    <property type="protein sequence ID" value="KAF7354779.1"/>
    <property type="molecule type" value="Genomic_DNA"/>
</dbReference>
<dbReference type="Pfam" id="PF00004">
    <property type="entry name" value="AAA"/>
    <property type="match status" value="1"/>
</dbReference>
<dbReference type="Gene3D" id="3.40.50.10190">
    <property type="entry name" value="BRCT domain"/>
    <property type="match status" value="1"/>
</dbReference>
<dbReference type="GO" id="GO:0005663">
    <property type="term" value="C:DNA replication factor C complex"/>
    <property type="evidence" value="ECO:0007669"/>
    <property type="project" value="InterPro"/>
</dbReference>
<dbReference type="InterPro" id="IPR036420">
    <property type="entry name" value="BRCT_dom_sf"/>
</dbReference>
<dbReference type="OrthoDB" id="446168at2759"/>
<dbReference type="SUPFAM" id="SSF48019">
    <property type="entry name" value="post-AAA+ oligomerization domain-like"/>
    <property type="match status" value="1"/>
</dbReference>
<evidence type="ECO:0000256" key="13">
    <source>
        <dbReference type="SAM" id="MobiDB-lite"/>
    </source>
</evidence>
<keyword evidence="9" id="KW-0067">ATP-binding</keyword>
<feature type="compositionally biased region" description="Basic and acidic residues" evidence="13">
    <location>
        <begin position="708"/>
        <end position="725"/>
    </location>
</feature>
<keyword evidence="11" id="KW-0539">Nucleus</keyword>